<name>A0A9Q3D1R9_9BASI</name>
<dbReference type="AlphaFoldDB" id="A0A9Q3D1R9"/>
<comment type="caution">
    <text evidence="2">The sequence shown here is derived from an EMBL/GenBank/DDBJ whole genome shotgun (WGS) entry which is preliminary data.</text>
</comment>
<proteinExistence type="predicted"/>
<dbReference type="Proteomes" id="UP000765509">
    <property type="component" value="Unassembled WGS sequence"/>
</dbReference>
<feature type="compositionally biased region" description="Low complexity" evidence="1">
    <location>
        <begin position="25"/>
        <end position="42"/>
    </location>
</feature>
<sequence>MINNTNHNKEKINKAPKDSIKAIISNKKNNIKNQLNANNHNNTPQDTNTQHDKKTKKVGDYSKALQTTPCIPHPLPAIPKFSKVNRFKLAYIILRSKVGHPKRFKNLSAHCVQTKINQVFEGCKCKIL</sequence>
<dbReference type="OrthoDB" id="2506424at2759"/>
<keyword evidence="3" id="KW-1185">Reference proteome</keyword>
<evidence type="ECO:0000256" key="1">
    <source>
        <dbReference type="SAM" id="MobiDB-lite"/>
    </source>
</evidence>
<feature type="region of interest" description="Disordered" evidence="1">
    <location>
        <begin position="25"/>
        <end position="58"/>
    </location>
</feature>
<organism evidence="2 3">
    <name type="scientific">Austropuccinia psidii MF-1</name>
    <dbReference type="NCBI Taxonomy" id="1389203"/>
    <lineage>
        <taxon>Eukaryota</taxon>
        <taxon>Fungi</taxon>
        <taxon>Dikarya</taxon>
        <taxon>Basidiomycota</taxon>
        <taxon>Pucciniomycotina</taxon>
        <taxon>Pucciniomycetes</taxon>
        <taxon>Pucciniales</taxon>
        <taxon>Sphaerophragmiaceae</taxon>
        <taxon>Austropuccinia</taxon>
    </lineage>
</organism>
<feature type="compositionally biased region" description="Basic and acidic residues" evidence="1">
    <location>
        <begin position="49"/>
        <end position="58"/>
    </location>
</feature>
<gene>
    <name evidence="2" type="ORF">O181_032800</name>
</gene>
<evidence type="ECO:0000313" key="3">
    <source>
        <dbReference type="Proteomes" id="UP000765509"/>
    </source>
</evidence>
<reference evidence="2" key="1">
    <citation type="submission" date="2021-03" db="EMBL/GenBank/DDBJ databases">
        <title>Draft genome sequence of rust myrtle Austropuccinia psidii MF-1, a brazilian biotype.</title>
        <authorList>
            <person name="Quecine M.C."/>
            <person name="Pachon D.M.R."/>
            <person name="Bonatelli M.L."/>
            <person name="Correr F.H."/>
            <person name="Franceschini L.M."/>
            <person name="Leite T.F."/>
            <person name="Margarido G.R.A."/>
            <person name="Almeida C.A."/>
            <person name="Ferrarezi J.A."/>
            <person name="Labate C.A."/>
        </authorList>
    </citation>
    <scope>NUCLEOTIDE SEQUENCE</scope>
    <source>
        <strain evidence="2">MF-1</strain>
    </source>
</reference>
<accession>A0A9Q3D1R9</accession>
<dbReference type="EMBL" id="AVOT02011909">
    <property type="protein sequence ID" value="MBW0493085.1"/>
    <property type="molecule type" value="Genomic_DNA"/>
</dbReference>
<protein>
    <submittedName>
        <fullName evidence="2">Uncharacterized protein</fullName>
    </submittedName>
</protein>
<evidence type="ECO:0000313" key="2">
    <source>
        <dbReference type="EMBL" id="MBW0493085.1"/>
    </source>
</evidence>